<name>A0A3S0CNF3_9FLAO</name>
<evidence type="ECO:0000256" key="6">
    <source>
        <dbReference type="PIRSR" id="PIRSR602129-50"/>
    </source>
</evidence>
<evidence type="ECO:0000313" key="8">
    <source>
        <dbReference type="EMBL" id="RTE55371.1"/>
    </source>
</evidence>
<dbReference type="InterPro" id="IPR051151">
    <property type="entry name" value="Group_II_Decarboxylase"/>
</dbReference>
<dbReference type="NCBIfam" id="NF002748">
    <property type="entry name" value="PRK02769.1"/>
    <property type="match status" value="1"/>
</dbReference>
<dbReference type="InterPro" id="IPR015424">
    <property type="entry name" value="PyrdxlP-dep_Trfase"/>
</dbReference>
<feature type="modified residue" description="N6-(pyridoxal phosphate)lysine" evidence="6">
    <location>
        <position position="224"/>
    </location>
</feature>
<dbReference type="EMBL" id="RQPJ01000001">
    <property type="protein sequence ID" value="RTE55371.1"/>
    <property type="molecule type" value="Genomic_DNA"/>
</dbReference>
<proteinExistence type="inferred from homology"/>
<keyword evidence="3" id="KW-0210">Decarboxylase</keyword>
<dbReference type="SUPFAM" id="SSF53383">
    <property type="entry name" value="PLP-dependent transferases"/>
    <property type="match status" value="1"/>
</dbReference>
<dbReference type="PANTHER" id="PTHR46101:SF2">
    <property type="entry name" value="SERINE DECARBOXYLASE"/>
    <property type="match status" value="1"/>
</dbReference>
<dbReference type="InterPro" id="IPR021115">
    <property type="entry name" value="Pyridoxal-P_BS"/>
</dbReference>
<keyword evidence="5 7" id="KW-0456">Lyase</keyword>
<dbReference type="GO" id="GO:0004398">
    <property type="term" value="F:histidine decarboxylase activity"/>
    <property type="evidence" value="ECO:0007669"/>
    <property type="project" value="UniProtKB-EC"/>
</dbReference>
<comment type="similarity">
    <text evidence="2 7">Belongs to the group II decarboxylase family.</text>
</comment>
<comment type="cofactor">
    <cofactor evidence="1 6 7">
        <name>pyridoxal 5'-phosphate</name>
        <dbReference type="ChEBI" id="CHEBI:597326"/>
    </cofactor>
</comment>
<comment type="caution">
    <text evidence="8">The sequence shown here is derived from an EMBL/GenBank/DDBJ whole genome shotgun (WGS) entry which is preliminary data.</text>
</comment>
<evidence type="ECO:0000256" key="4">
    <source>
        <dbReference type="ARBA" id="ARBA00022898"/>
    </source>
</evidence>
<evidence type="ECO:0000256" key="1">
    <source>
        <dbReference type="ARBA" id="ARBA00001933"/>
    </source>
</evidence>
<dbReference type="Proteomes" id="UP000267585">
    <property type="component" value="Unassembled WGS sequence"/>
</dbReference>
<dbReference type="EC" id="4.1.1.22" evidence="8"/>
<protein>
    <submittedName>
        <fullName evidence="8">Histidine decarboxylase</fullName>
        <ecNumber evidence="8">4.1.1.22</ecNumber>
    </submittedName>
</protein>
<evidence type="ECO:0000256" key="5">
    <source>
        <dbReference type="ARBA" id="ARBA00023239"/>
    </source>
</evidence>
<evidence type="ECO:0000256" key="3">
    <source>
        <dbReference type="ARBA" id="ARBA00022793"/>
    </source>
</evidence>
<dbReference type="InterPro" id="IPR015421">
    <property type="entry name" value="PyrdxlP-dep_Trfase_major"/>
</dbReference>
<dbReference type="PROSITE" id="PS00392">
    <property type="entry name" value="DDC_GAD_HDC_YDC"/>
    <property type="match status" value="1"/>
</dbReference>
<dbReference type="AlphaFoldDB" id="A0A3S0CNF3"/>
<dbReference type="GO" id="GO:0019752">
    <property type="term" value="P:carboxylic acid metabolic process"/>
    <property type="evidence" value="ECO:0007669"/>
    <property type="project" value="InterPro"/>
</dbReference>
<dbReference type="Gene3D" id="3.40.640.10">
    <property type="entry name" value="Type I PLP-dependent aspartate aminotransferase-like (Major domain)"/>
    <property type="match status" value="1"/>
</dbReference>
<keyword evidence="4 6" id="KW-0663">Pyridoxal phosphate</keyword>
<dbReference type="GO" id="GO:0030170">
    <property type="term" value="F:pyridoxal phosphate binding"/>
    <property type="evidence" value="ECO:0007669"/>
    <property type="project" value="InterPro"/>
</dbReference>
<dbReference type="Pfam" id="PF00282">
    <property type="entry name" value="Pyridoxal_deC"/>
    <property type="match status" value="1"/>
</dbReference>
<accession>A0A3S0CNF3</accession>
<dbReference type="PANTHER" id="PTHR46101">
    <property type="match status" value="1"/>
</dbReference>
<organism evidence="8 9">
    <name type="scientific">Arenibacter aquaticus</name>
    <dbReference type="NCBI Taxonomy" id="2489054"/>
    <lineage>
        <taxon>Bacteria</taxon>
        <taxon>Pseudomonadati</taxon>
        <taxon>Bacteroidota</taxon>
        <taxon>Flavobacteriia</taxon>
        <taxon>Flavobacteriales</taxon>
        <taxon>Flavobacteriaceae</taxon>
        <taxon>Arenibacter</taxon>
    </lineage>
</organism>
<keyword evidence="9" id="KW-1185">Reference proteome</keyword>
<evidence type="ECO:0000256" key="2">
    <source>
        <dbReference type="ARBA" id="ARBA00009533"/>
    </source>
</evidence>
<evidence type="ECO:0000256" key="7">
    <source>
        <dbReference type="RuleBase" id="RU000382"/>
    </source>
</evidence>
<dbReference type="InterPro" id="IPR002129">
    <property type="entry name" value="PyrdxlP-dep_de-COase"/>
</dbReference>
<dbReference type="OrthoDB" id="9803665at2"/>
<evidence type="ECO:0000313" key="9">
    <source>
        <dbReference type="Proteomes" id="UP000267585"/>
    </source>
</evidence>
<reference evidence="8 9" key="1">
    <citation type="submission" date="2018-11" db="EMBL/GenBank/DDBJ databases">
        <title>Arenibacter aquaticus sp.nov., a marine bacterium isolated from surface seawater in the South China Sea.</title>
        <authorList>
            <person name="Guo J."/>
            <person name="Sun J."/>
        </authorList>
    </citation>
    <scope>NUCLEOTIDE SEQUENCE [LARGE SCALE GENOMIC DNA]</scope>
    <source>
        <strain evidence="8 9">GUO666</strain>
    </source>
</reference>
<sequence length="374" mass="42230">MKLIEEVFGKISDSSKEFLGYPLAKDFDYRQFAPFLNVCLNNIGDPESPSTLLFHTKNIEKEVVAFFADILSSDMEKTWGYVTNGGTEGNLYGLYLARESFRNPIVYYSEASHYSVKKNLHLLNIDNIVVRSQDNGEMDYEDLETLLSMNRHRPAIFFLNIGTTMKEGIDDLDRIKETIRKYSIKDYYIHCDAAFLGCIAPFIEPKPKFDFSEGVDSIAISGHKFIGSPIPCGIVLVKRKHRNRIVNSVSYVGTLDTTITGSRNGLTPLFLWSFIQKHGKKGLAKRVENAIEIADYAEEKLKGLGVNVRRNPKALTIVFDKPSAKICSKYQLATEDNIAHIICVPGIDKNHIDAFVSDYTAELIITKTIEEPVY</sequence>
<gene>
    <name evidence="8" type="ORF">EHW67_02025</name>
</gene>